<feature type="domain" description="GSCFA" evidence="1">
    <location>
        <begin position="430"/>
        <end position="695"/>
    </location>
</feature>
<dbReference type="OrthoDB" id="369216at2"/>
<keyword evidence="3" id="KW-1185">Reference proteome</keyword>
<organism evidence="2 3">
    <name type="scientific">Litorilituus sediminis</name>
    <dbReference type="NCBI Taxonomy" id="718192"/>
    <lineage>
        <taxon>Bacteria</taxon>
        <taxon>Pseudomonadati</taxon>
        <taxon>Pseudomonadota</taxon>
        <taxon>Gammaproteobacteria</taxon>
        <taxon>Alteromonadales</taxon>
        <taxon>Colwelliaceae</taxon>
        <taxon>Litorilituus</taxon>
    </lineage>
</organism>
<reference evidence="2 3" key="1">
    <citation type="submission" date="2018-12" db="EMBL/GenBank/DDBJ databases">
        <title>Complete genome of Litorilituus sediminis.</title>
        <authorList>
            <person name="Liu A."/>
            <person name="Rong J."/>
        </authorList>
    </citation>
    <scope>NUCLEOTIDE SEQUENCE [LARGE SCALE GENOMIC DNA]</scope>
    <source>
        <strain evidence="2 3">JCM 17549</strain>
    </source>
</reference>
<dbReference type="Proteomes" id="UP000290244">
    <property type="component" value="Chromosome"/>
</dbReference>
<evidence type="ECO:0000313" key="3">
    <source>
        <dbReference type="Proteomes" id="UP000290244"/>
    </source>
</evidence>
<proteinExistence type="predicted"/>
<gene>
    <name evidence="2" type="ORF">EMK97_05580</name>
</gene>
<evidence type="ECO:0000259" key="1">
    <source>
        <dbReference type="Pfam" id="PF08885"/>
    </source>
</evidence>
<dbReference type="Gene3D" id="2.60.120.620">
    <property type="entry name" value="q2cbj1_9rhob like domain"/>
    <property type="match status" value="1"/>
</dbReference>
<accession>A0A4P6P267</accession>
<dbReference type="EMBL" id="CP034759">
    <property type="protein sequence ID" value="QBG35223.1"/>
    <property type="molecule type" value="Genomic_DNA"/>
</dbReference>
<dbReference type="KEGG" id="lsd:EMK97_05580"/>
<dbReference type="Pfam" id="PF08885">
    <property type="entry name" value="GSCFA"/>
    <property type="match status" value="1"/>
</dbReference>
<protein>
    <recommendedName>
        <fullName evidence="1">GSCFA domain-containing protein</fullName>
    </recommendedName>
</protein>
<name>A0A4P6P267_9GAMM</name>
<dbReference type="InterPro" id="IPR014982">
    <property type="entry name" value="GSCFA"/>
</dbReference>
<evidence type="ECO:0000313" key="2">
    <source>
        <dbReference type="EMBL" id="QBG35223.1"/>
    </source>
</evidence>
<dbReference type="AlphaFoldDB" id="A0A4P6P267"/>
<dbReference type="RefSeq" id="WP_130600189.1">
    <property type="nucleotide sequence ID" value="NZ_CP034759.1"/>
</dbReference>
<dbReference type="SUPFAM" id="SSF51197">
    <property type="entry name" value="Clavaminate synthase-like"/>
    <property type="match status" value="1"/>
</dbReference>
<sequence length="705" mass="81456">MSGNELRQEELVVGDYTYGLMPNADKEVYKLFEHQFGYQDTIQRARAAYQRESIATPLADNHIHVLRNHFPPELCQSLIEEYENNSTGIQHPSVLEVLLPQVFNDALDEQIRSYFNSEYCIFWWSIYKVENHNEQEYYYTKWHCDGGPENHLKVITYLNGYEEHGSDTSYLDIEASNALKKVGYLFNNMEDRSTDISPLCQHFDINFNPQSVKPNTGDTILFNPNQLAHRAMPPKVGKPRYVLNFCLLPSEVHWKKVVEEFFFPAYECQDFRDFADISKRITLQSKKRQAHIEVALGYQVENFEHVEFLLANIIKDLSTAVFVAKHIQRQDPNLSECETVFALMRYVKKVILAQLSAEQVMEPRWLSALSDLADYEKTVIDSIGRYAVNNKPDPLAVFWPNPSHEKYPQSKFDMLPFVKKHPIMDMDTPIGSAGSCFAFEIAKYFQQEGYNYVITERNDNPYSGVQVDGYQPGDTIAKFCANYGILFNTPSFCQLAEKAFGQRSFNKLLFQSPTGHYLDPYRENVVFNSPEAYLADYEQHIDAVKQAFLRCKVFVVTLGLNECWQLQDGTVMSRNPRENMYHMVKHRTLTVEENVANIQRFYDIIKAHNPDFKLIISVSPIPFLATGRADEQHIISANCHSKSVLRVAADQLVASNEDMYYLPSYELVTECIQDAWEEDTRHVKSTTVAKVVGMFKEIFVKQEES</sequence>